<keyword evidence="3 13" id="KW-0813">Transport</keyword>
<keyword evidence="4" id="KW-1003">Cell membrane</keyword>
<evidence type="ECO:0000256" key="3">
    <source>
        <dbReference type="ARBA" id="ARBA00022448"/>
    </source>
</evidence>
<comment type="subcellular location">
    <subcellularLocation>
        <location evidence="2 13">Cell membrane</location>
        <topology evidence="2 13">Multi-pass membrane protein</topology>
    </subcellularLocation>
    <subcellularLocation>
        <location evidence="1">Endoplasmic reticulum membrane</location>
        <topology evidence="1">Multi-pass membrane protein</topology>
    </subcellularLocation>
</comment>
<organism evidence="15 16">
    <name type="scientific">Galemys pyrenaicus</name>
    <name type="common">Iberian desman</name>
    <name type="synonym">Pyrenean desman</name>
    <dbReference type="NCBI Taxonomy" id="202257"/>
    <lineage>
        <taxon>Eukaryota</taxon>
        <taxon>Metazoa</taxon>
        <taxon>Chordata</taxon>
        <taxon>Craniata</taxon>
        <taxon>Vertebrata</taxon>
        <taxon>Euteleostomi</taxon>
        <taxon>Mammalia</taxon>
        <taxon>Eutheria</taxon>
        <taxon>Laurasiatheria</taxon>
        <taxon>Eulipotyphla</taxon>
        <taxon>Talpidae</taxon>
        <taxon>Galemys</taxon>
    </lineage>
</organism>
<dbReference type="GO" id="GO:0034220">
    <property type="term" value="P:monoatomic ion transmembrane transport"/>
    <property type="evidence" value="ECO:0007669"/>
    <property type="project" value="UniProtKB-KW"/>
</dbReference>
<name>A0A8J6AEG5_GALPY</name>
<evidence type="ECO:0000256" key="4">
    <source>
        <dbReference type="ARBA" id="ARBA00022475"/>
    </source>
</evidence>
<keyword evidence="7 13" id="KW-1133">Transmembrane helix</keyword>
<feature type="transmembrane region" description="Helical" evidence="13">
    <location>
        <begin position="264"/>
        <end position="285"/>
    </location>
</feature>
<feature type="glycosylation site" description="N-linked (GlcNAc...) asparagine" evidence="12">
    <location>
        <position position="244"/>
    </location>
</feature>
<dbReference type="GO" id="GO:0005886">
    <property type="term" value="C:plasma membrane"/>
    <property type="evidence" value="ECO:0007669"/>
    <property type="project" value="UniProtKB-SubCell"/>
</dbReference>
<dbReference type="OrthoDB" id="5867527at2759"/>
<feature type="region of interest" description="Disordered" evidence="14">
    <location>
        <begin position="363"/>
        <end position="384"/>
    </location>
</feature>
<evidence type="ECO:0000256" key="10">
    <source>
        <dbReference type="ARBA" id="ARBA00023180"/>
    </source>
</evidence>
<dbReference type="GO" id="GO:0007267">
    <property type="term" value="P:cell-cell signaling"/>
    <property type="evidence" value="ECO:0007669"/>
    <property type="project" value="TreeGrafter"/>
</dbReference>
<accession>A0A8J6AEG5</accession>
<comment type="caution">
    <text evidence="15">The sequence shown here is derived from an EMBL/GenBank/DDBJ whole genome shotgun (WGS) entry which is preliminary data.</text>
</comment>
<dbReference type="AlphaFoldDB" id="A0A8J6AEG5"/>
<dbReference type="PANTHER" id="PTHR15759">
    <property type="entry name" value="PANNEXIN"/>
    <property type="match status" value="1"/>
</dbReference>
<keyword evidence="6" id="KW-0256">Endoplasmic reticulum</keyword>
<dbReference type="InterPro" id="IPR039099">
    <property type="entry name" value="Pannexin"/>
</dbReference>
<dbReference type="PANTHER" id="PTHR15759:SF5">
    <property type="entry name" value="PANNEXIN-1"/>
    <property type="match status" value="1"/>
</dbReference>
<keyword evidence="5 13" id="KW-0812">Transmembrane</keyword>
<keyword evidence="16" id="KW-1185">Reference proteome</keyword>
<feature type="transmembrane region" description="Helical" evidence="13">
    <location>
        <begin position="37"/>
        <end position="55"/>
    </location>
</feature>
<dbReference type="GO" id="GO:0032732">
    <property type="term" value="P:positive regulation of interleukin-1 production"/>
    <property type="evidence" value="ECO:0007669"/>
    <property type="project" value="InterPro"/>
</dbReference>
<evidence type="ECO:0000256" key="13">
    <source>
        <dbReference type="RuleBase" id="RU010713"/>
    </source>
</evidence>
<evidence type="ECO:0000256" key="6">
    <source>
        <dbReference type="ARBA" id="ARBA00022824"/>
    </source>
</evidence>
<feature type="non-terminal residue" evidence="15">
    <location>
        <position position="384"/>
    </location>
</feature>
<keyword evidence="10 12" id="KW-0325">Glycoprotein</keyword>
<feature type="transmembrane region" description="Helical" evidence="13">
    <location>
        <begin position="108"/>
        <end position="127"/>
    </location>
</feature>
<dbReference type="PROSITE" id="PS51013">
    <property type="entry name" value="PANNEXIN"/>
    <property type="match status" value="1"/>
</dbReference>
<feature type="transmembrane region" description="Helical" evidence="13">
    <location>
        <begin position="203"/>
        <end position="223"/>
    </location>
</feature>
<evidence type="ECO:0000313" key="16">
    <source>
        <dbReference type="Proteomes" id="UP000700334"/>
    </source>
</evidence>
<dbReference type="GO" id="GO:0006812">
    <property type="term" value="P:monoatomic cation transport"/>
    <property type="evidence" value="ECO:0007669"/>
    <property type="project" value="InterPro"/>
</dbReference>
<keyword evidence="9 13" id="KW-0472">Membrane</keyword>
<dbReference type="Proteomes" id="UP000700334">
    <property type="component" value="Unassembled WGS sequence"/>
</dbReference>
<evidence type="ECO:0000256" key="14">
    <source>
        <dbReference type="SAM" id="MobiDB-lite"/>
    </source>
</evidence>
<proteinExistence type="inferred from homology"/>
<dbReference type="InterPro" id="IPR000990">
    <property type="entry name" value="Innexin"/>
</dbReference>
<evidence type="ECO:0000256" key="8">
    <source>
        <dbReference type="ARBA" id="ARBA00023065"/>
    </source>
</evidence>
<comment type="function">
    <text evidence="13">Structural component of the gap junctions and the hemichannels.</text>
</comment>
<evidence type="ECO:0000256" key="2">
    <source>
        <dbReference type="ARBA" id="ARBA00004651"/>
    </source>
</evidence>
<evidence type="ECO:0000256" key="9">
    <source>
        <dbReference type="ARBA" id="ARBA00023136"/>
    </source>
</evidence>
<keyword evidence="11 13" id="KW-0407">Ion channel</keyword>
<evidence type="ECO:0000313" key="15">
    <source>
        <dbReference type="EMBL" id="KAG8519283.1"/>
    </source>
</evidence>
<reference evidence="15" key="1">
    <citation type="journal article" date="2021" name="Evol. Appl.">
        <title>The genome of the Pyrenean desman and the effects of bottlenecks and inbreeding on the genomic landscape of an endangered species.</title>
        <authorList>
            <person name="Escoda L."/>
            <person name="Castresana J."/>
        </authorList>
    </citation>
    <scope>NUCLEOTIDE SEQUENCE</scope>
    <source>
        <strain evidence="15">IBE-C5619</strain>
    </source>
</reference>
<keyword evidence="8 13" id="KW-0406">Ion transport</keyword>
<comment type="similarity">
    <text evidence="13">Belongs to the pannexin family.</text>
</comment>
<evidence type="ECO:0000256" key="1">
    <source>
        <dbReference type="ARBA" id="ARBA00004477"/>
    </source>
</evidence>
<dbReference type="GO" id="GO:0005789">
    <property type="term" value="C:endoplasmic reticulum membrane"/>
    <property type="evidence" value="ECO:0007669"/>
    <property type="project" value="UniProtKB-SubCell"/>
</dbReference>
<sequence>MAIAHLATEYVFSDFLLKEPSEPKFKGLRLELAVDKMVTFIAVGLPLLLISLAFAQEISTGSQIACFPPGSFSWRQASFVDSYCWASVHQQDALPGLNDSFPLRLHKFFPYILLLVAILLYLPSLVWRFTAAPRLCSDLKFIMEELDRAYNRAIQAAGSAQDSAAEDAGQSPGEPPESQLRSPIVEQYLTAQRASRGLTLKYLGCRLLTLLTVALASGFLGYYCSLAARSDEFVCSLRFGLLSNDSAVPARVQCKLVAAGVFRLLGLVNLAVYLLLVPALLYALLRPGRARADVLAVYQALPAFRTLRLGPAGYSDLSLYSLFLEENLGELKSHKRLKVLRSVGLGAPPAQVLASLGAVKTDAMDGRARPPGAPGQGPPATELR</sequence>
<dbReference type="Pfam" id="PF00876">
    <property type="entry name" value="Innexin"/>
    <property type="match status" value="1"/>
</dbReference>
<evidence type="ECO:0000256" key="5">
    <source>
        <dbReference type="ARBA" id="ARBA00022692"/>
    </source>
</evidence>
<dbReference type="EMBL" id="JAGFMF010011614">
    <property type="protein sequence ID" value="KAG8519283.1"/>
    <property type="molecule type" value="Genomic_DNA"/>
</dbReference>
<evidence type="ECO:0000256" key="12">
    <source>
        <dbReference type="PIRSR" id="PIRSR600990-51"/>
    </source>
</evidence>
<dbReference type="GO" id="GO:0005921">
    <property type="term" value="C:gap junction"/>
    <property type="evidence" value="ECO:0007669"/>
    <property type="project" value="UniProtKB-UniRule"/>
</dbReference>
<evidence type="ECO:0000256" key="7">
    <source>
        <dbReference type="ARBA" id="ARBA00022989"/>
    </source>
</evidence>
<evidence type="ECO:0000256" key="11">
    <source>
        <dbReference type="ARBA" id="ARBA00023303"/>
    </source>
</evidence>
<protein>
    <recommendedName>
        <fullName evidence="13">Pannexin</fullName>
    </recommendedName>
</protein>
<gene>
    <name evidence="13" type="primary">PANX</name>
    <name evidence="15" type="ORF">J0S82_006109</name>
</gene>
<dbReference type="GO" id="GO:0022829">
    <property type="term" value="F:wide pore channel activity"/>
    <property type="evidence" value="ECO:0007669"/>
    <property type="project" value="TreeGrafter"/>
</dbReference>